<organism evidence="1">
    <name type="scientific">Arion vulgaris</name>
    <dbReference type="NCBI Taxonomy" id="1028688"/>
    <lineage>
        <taxon>Eukaryota</taxon>
        <taxon>Metazoa</taxon>
        <taxon>Spiralia</taxon>
        <taxon>Lophotrochozoa</taxon>
        <taxon>Mollusca</taxon>
        <taxon>Gastropoda</taxon>
        <taxon>Heterobranchia</taxon>
        <taxon>Euthyneura</taxon>
        <taxon>Panpulmonata</taxon>
        <taxon>Eupulmonata</taxon>
        <taxon>Stylommatophora</taxon>
        <taxon>Helicina</taxon>
        <taxon>Arionoidea</taxon>
        <taxon>Arionidae</taxon>
        <taxon>Arion</taxon>
    </lineage>
</organism>
<gene>
    <name evidence="1" type="primary">ORF29996</name>
</gene>
<reference evidence="1" key="1">
    <citation type="submission" date="2014-12" db="EMBL/GenBank/DDBJ databases">
        <title>Insight into the proteome of Arion vulgaris.</title>
        <authorList>
            <person name="Aradska J."/>
            <person name="Bulat T."/>
            <person name="Smidak R."/>
            <person name="Sarate P."/>
            <person name="Gangsoo J."/>
            <person name="Sialana F."/>
            <person name="Bilban M."/>
            <person name="Lubec G."/>
        </authorList>
    </citation>
    <scope>NUCLEOTIDE SEQUENCE</scope>
    <source>
        <tissue evidence="1">Skin</tissue>
    </source>
</reference>
<dbReference type="EMBL" id="HACG01010503">
    <property type="protein sequence ID" value="CEK57368.1"/>
    <property type="molecule type" value="Transcribed_RNA"/>
</dbReference>
<feature type="non-terminal residue" evidence="1">
    <location>
        <position position="1"/>
    </location>
</feature>
<accession>A0A0B6YMB3</accession>
<name>A0A0B6YMB3_9EUPU</name>
<protein>
    <submittedName>
        <fullName evidence="1">Uncharacterized protein</fullName>
    </submittedName>
</protein>
<evidence type="ECO:0000313" key="1">
    <source>
        <dbReference type="EMBL" id="CEK57368.1"/>
    </source>
</evidence>
<sequence>PIVVSQVDVDNLSDKFPILPFQDIHDNYSEQNPWAGTDNTDMQKTDVHQSNDDIENCLRSHIIIEEA</sequence>
<dbReference type="AlphaFoldDB" id="A0A0B6YMB3"/>
<feature type="non-terminal residue" evidence="1">
    <location>
        <position position="67"/>
    </location>
</feature>
<proteinExistence type="predicted"/>